<accession>A0A106C0C9</accession>
<protein>
    <recommendedName>
        <fullName evidence="3">DUF3261 domain-containing protein</fullName>
    </recommendedName>
</protein>
<gene>
    <name evidence="1" type="ORF">AWJ07_04995</name>
</gene>
<dbReference type="RefSeq" id="WP_059745819.1">
    <property type="nucleotide sequence ID" value="NZ_LRDC01000018.1"/>
</dbReference>
<dbReference type="Pfam" id="PF11659">
    <property type="entry name" value="DUF3261"/>
    <property type="match status" value="1"/>
</dbReference>
<dbReference type="PROSITE" id="PS51257">
    <property type="entry name" value="PROKAR_LIPOPROTEIN"/>
    <property type="match status" value="1"/>
</dbReference>
<comment type="caution">
    <text evidence="1">The sequence shown here is derived from an EMBL/GenBank/DDBJ whole genome shotgun (WGS) entry which is preliminary data.</text>
</comment>
<dbReference type="AlphaFoldDB" id="A0A106C0C9"/>
<name>A0A106C0C9_SHEFR</name>
<evidence type="ECO:0000313" key="2">
    <source>
        <dbReference type="Proteomes" id="UP000055702"/>
    </source>
</evidence>
<proteinExistence type="predicted"/>
<organism evidence="1">
    <name type="scientific">Shewanella frigidimarina</name>
    <dbReference type="NCBI Taxonomy" id="56812"/>
    <lineage>
        <taxon>Bacteria</taxon>
        <taxon>Pseudomonadati</taxon>
        <taxon>Pseudomonadota</taxon>
        <taxon>Gammaproteobacteria</taxon>
        <taxon>Alteromonadales</taxon>
        <taxon>Shewanellaceae</taxon>
        <taxon>Shewanella</taxon>
    </lineage>
</organism>
<evidence type="ECO:0008006" key="3">
    <source>
        <dbReference type="Google" id="ProtNLM"/>
    </source>
</evidence>
<dbReference type="InterPro" id="IPR021675">
    <property type="entry name" value="DUF3261"/>
</dbReference>
<evidence type="ECO:0000313" key="1">
    <source>
        <dbReference type="EMBL" id="KVX01934.1"/>
    </source>
</evidence>
<dbReference type="EMBL" id="LRDC01000018">
    <property type="protein sequence ID" value="KVX01934.1"/>
    <property type="molecule type" value="Genomic_DNA"/>
</dbReference>
<dbReference type="Proteomes" id="UP000055702">
    <property type="component" value="Unassembled WGS sequence"/>
</dbReference>
<sequence length="206" mass="22742">MLLNRLWHSAEIMLPRLVALLLLSLLSACSQQIERQTCVPLASEAQYCLSSASAVLTASPQQDISLSQMVSFTHGQENHELLTQLELNSLQMTLVGLAPLGQALFTLVYDGQTLQSQQSLLLGEQFKAEYLMAIMQLIYWPTEQVNQHLTGGELVTMACDMPLCKQLIDASGALITITYSDIDPWLAQVNVDIDAADIHMKINPID</sequence>
<reference evidence="1 2" key="1">
    <citation type="submission" date="2016-01" db="EMBL/GenBank/DDBJ databases">
        <title>Draft genome of the antarctic isolate Shewanella frigidimarina Ag06-30.</title>
        <authorList>
            <person name="Parmeciano Di Noto G."/>
            <person name="Vazquez S."/>
            <person name="Mac Cormack W."/>
            <person name="Iriarte A."/>
            <person name="Quiroga C."/>
        </authorList>
    </citation>
    <scope>NUCLEOTIDE SEQUENCE [LARGE SCALE GENOMIC DNA]</scope>
    <source>
        <strain evidence="1 2">Ag06-30</strain>
    </source>
</reference>